<evidence type="ECO:0000313" key="3">
    <source>
        <dbReference type="Proteomes" id="UP001371456"/>
    </source>
</evidence>
<dbReference type="PANTHER" id="PTHR48044">
    <property type="entry name" value="GLYCOSYLTRANSFERASE"/>
    <property type="match status" value="1"/>
</dbReference>
<comment type="caution">
    <text evidence="2">The sequence shown here is derived from an EMBL/GenBank/DDBJ whole genome shotgun (WGS) entry which is preliminary data.</text>
</comment>
<dbReference type="EMBL" id="JBANQN010000010">
    <property type="protein sequence ID" value="KAK6778995.1"/>
    <property type="molecule type" value="Genomic_DNA"/>
</dbReference>
<dbReference type="InterPro" id="IPR002213">
    <property type="entry name" value="UDP_glucos_trans"/>
</dbReference>
<accession>A0AAN8T1X8</accession>
<dbReference type="SUPFAM" id="SSF53756">
    <property type="entry name" value="UDP-Glycosyltransferase/glycogen phosphorylase"/>
    <property type="match status" value="1"/>
</dbReference>
<dbReference type="AlphaFoldDB" id="A0AAN8T1X8"/>
<dbReference type="PANTHER" id="PTHR48044:SF4">
    <property type="entry name" value="GLYCOSYLTRANSFERASE"/>
    <property type="match status" value="1"/>
</dbReference>
<protein>
    <recommendedName>
        <fullName evidence="4">Zeatin O-xylosyltransferase</fullName>
    </recommendedName>
</protein>
<evidence type="ECO:0008006" key="4">
    <source>
        <dbReference type="Google" id="ProtNLM"/>
    </source>
</evidence>
<reference evidence="2 3" key="1">
    <citation type="submission" date="2024-02" db="EMBL/GenBank/DDBJ databases">
        <title>de novo genome assembly of Solanum bulbocastanum strain 11H21.</title>
        <authorList>
            <person name="Hosaka A.J."/>
        </authorList>
    </citation>
    <scope>NUCLEOTIDE SEQUENCE [LARGE SCALE GENOMIC DNA]</scope>
    <source>
        <tissue evidence="2">Young leaves</tissue>
    </source>
</reference>
<proteinExistence type="predicted"/>
<evidence type="ECO:0000256" key="1">
    <source>
        <dbReference type="ARBA" id="ARBA00022679"/>
    </source>
</evidence>
<sequence length="246" mass="28150">MYSLFWEMKGKPFQAGTALYKGMPSLESCCTKEIWEFWRKQESVMGKVSSGELYNSSRNKDSNKHHQSLYWLDKQETNSVIYVSFGTSTSLSNEEIEELAFGLEKSMQKFIWVLRDVDRGDVFADEERKGQLPEGYEERIKGRGIIVRDWAPQLEILAHLSTDQPRNSQIVTKFLKIGLIVRHWACRDELVISEIVENAVRTLMASPEGDDMRKRASELSNVAKQSAIDGGVNSAEMDSFITHITR</sequence>
<dbReference type="GO" id="GO:1901135">
    <property type="term" value="P:carbohydrate derivative metabolic process"/>
    <property type="evidence" value="ECO:0007669"/>
    <property type="project" value="UniProtKB-ARBA"/>
</dbReference>
<dbReference type="Proteomes" id="UP001371456">
    <property type="component" value="Unassembled WGS sequence"/>
</dbReference>
<gene>
    <name evidence="2" type="ORF">RDI58_025713</name>
</gene>
<dbReference type="Pfam" id="PF00201">
    <property type="entry name" value="UDPGT"/>
    <property type="match status" value="1"/>
</dbReference>
<dbReference type="Gene3D" id="3.40.50.2000">
    <property type="entry name" value="Glycogen Phosphorylase B"/>
    <property type="match status" value="2"/>
</dbReference>
<name>A0AAN8T1X8_SOLBU</name>
<dbReference type="GO" id="GO:0008194">
    <property type="term" value="F:UDP-glycosyltransferase activity"/>
    <property type="evidence" value="ECO:0007669"/>
    <property type="project" value="InterPro"/>
</dbReference>
<keyword evidence="3" id="KW-1185">Reference proteome</keyword>
<evidence type="ECO:0000313" key="2">
    <source>
        <dbReference type="EMBL" id="KAK6778995.1"/>
    </source>
</evidence>
<organism evidence="2 3">
    <name type="scientific">Solanum bulbocastanum</name>
    <name type="common">Wild potato</name>
    <dbReference type="NCBI Taxonomy" id="147425"/>
    <lineage>
        <taxon>Eukaryota</taxon>
        <taxon>Viridiplantae</taxon>
        <taxon>Streptophyta</taxon>
        <taxon>Embryophyta</taxon>
        <taxon>Tracheophyta</taxon>
        <taxon>Spermatophyta</taxon>
        <taxon>Magnoliopsida</taxon>
        <taxon>eudicotyledons</taxon>
        <taxon>Gunneridae</taxon>
        <taxon>Pentapetalae</taxon>
        <taxon>asterids</taxon>
        <taxon>lamiids</taxon>
        <taxon>Solanales</taxon>
        <taxon>Solanaceae</taxon>
        <taxon>Solanoideae</taxon>
        <taxon>Solaneae</taxon>
        <taxon>Solanum</taxon>
    </lineage>
</organism>
<keyword evidence="1" id="KW-0808">Transferase</keyword>